<dbReference type="EMBL" id="PKMF04000038">
    <property type="protein sequence ID" value="KAK7856276.1"/>
    <property type="molecule type" value="Genomic_DNA"/>
</dbReference>
<proteinExistence type="predicted"/>
<keyword evidence="2" id="KW-1185">Reference proteome</keyword>
<evidence type="ECO:0000313" key="1">
    <source>
        <dbReference type="EMBL" id="KAK7856276.1"/>
    </source>
</evidence>
<accession>A0AAW0LYN0</accession>
<dbReference type="Proteomes" id="UP000237347">
    <property type="component" value="Unassembled WGS sequence"/>
</dbReference>
<gene>
    <name evidence="1" type="ORF">CFP56_024528</name>
</gene>
<organism evidence="1 2">
    <name type="scientific">Quercus suber</name>
    <name type="common">Cork oak</name>
    <dbReference type="NCBI Taxonomy" id="58331"/>
    <lineage>
        <taxon>Eukaryota</taxon>
        <taxon>Viridiplantae</taxon>
        <taxon>Streptophyta</taxon>
        <taxon>Embryophyta</taxon>
        <taxon>Tracheophyta</taxon>
        <taxon>Spermatophyta</taxon>
        <taxon>Magnoliopsida</taxon>
        <taxon>eudicotyledons</taxon>
        <taxon>Gunneridae</taxon>
        <taxon>Pentapetalae</taxon>
        <taxon>rosids</taxon>
        <taxon>fabids</taxon>
        <taxon>Fagales</taxon>
        <taxon>Fagaceae</taxon>
        <taxon>Quercus</taxon>
    </lineage>
</organism>
<protein>
    <submittedName>
        <fullName evidence="1">Uncharacterized protein</fullName>
    </submittedName>
</protein>
<comment type="caution">
    <text evidence="1">The sequence shown here is derived from an EMBL/GenBank/DDBJ whole genome shotgun (WGS) entry which is preliminary data.</text>
</comment>
<reference evidence="1 2" key="1">
    <citation type="journal article" date="2018" name="Sci. Data">
        <title>The draft genome sequence of cork oak.</title>
        <authorList>
            <person name="Ramos A.M."/>
            <person name="Usie A."/>
            <person name="Barbosa P."/>
            <person name="Barros P.M."/>
            <person name="Capote T."/>
            <person name="Chaves I."/>
            <person name="Simoes F."/>
            <person name="Abreu I."/>
            <person name="Carrasquinho I."/>
            <person name="Faro C."/>
            <person name="Guimaraes J.B."/>
            <person name="Mendonca D."/>
            <person name="Nobrega F."/>
            <person name="Rodrigues L."/>
            <person name="Saibo N.J.M."/>
            <person name="Varela M.C."/>
            <person name="Egas C."/>
            <person name="Matos J."/>
            <person name="Miguel C.M."/>
            <person name="Oliveira M.M."/>
            <person name="Ricardo C.P."/>
            <person name="Goncalves S."/>
        </authorList>
    </citation>
    <scope>NUCLEOTIDE SEQUENCE [LARGE SCALE GENOMIC DNA]</scope>
    <source>
        <strain evidence="2">cv. HL8</strain>
    </source>
</reference>
<name>A0AAW0LYN0_QUESU</name>
<evidence type="ECO:0000313" key="2">
    <source>
        <dbReference type="Proteomes" id="UP000237347"/>
    </source>
</evidence>
<sequence length="11" mass="1327">MAIIQHHKVLH</sequence>